<proteinExistence type="predicted"/>
<evidence type="ECO:0000313" key="1">
    <source>
        <dbReference type="EMBL" id="VFU52555.1"/>
    </source>
</evidence>
<gene>
    <name evidence="1" type="ORF">SVIM_LOCUS361525</name>
</gene>
<protein>
    <submittedName>
        <fullName evidence="1">Uncharacterized protein</fullName>
    </submittedName>
</protein>
<organism evidence="1">
    <name type="scientific">Salix viminalis</name>
    <name type="common">Common osier</name>
    <name type="synonym">Basket willow</name>
    <dbReference type="NCBI Taxonomy" id="40686"/>
    <lineage>
        <taxon>Eukaryota</taxon>
        <taxon>Viridiplantae</taxon>
        <taxon>Streptophyta</taxon>
        <taxon>Embryophyta</taxon>
        <taxon>Tracheophyta</taxon>
        <taxon>Spermatophyta</taxon>
        <taxon>Magnoliopsida</taxon>
        <taxon>eudicotyledons</taxon>
        <taxon>Gunneridae</taxon>
        <taxon>Pentapetalae</taxon>
        <taxon>rosids</taxon>
        <taxon>fabids</taxon>
        <taxon>Malpighiales</taxon>
        <taxon>Salicaceae</taxon>
        <taxon>Saliceae</taxon>
        <taxon>Salix</taxon>
    </lineage>
</organism>
<reference evidence="1" key="1">
    <citation type="submission" date="2019-03" db="EMBL/GenBank/DDBJ databases">
        <authorList>
            <person name="Mank J."/>
            <person name="Almeida P."/>
        </authorList>
    </citation>
    <scope>NUCLEOTIDE SEQUENCE</scope>
    <source>
        <strain evidence="1">78183</strain>
    </source>
</reference>
<accession>A0A6N2MEA2</accession>
<sequence length="81" mass="9332">MKRPAQPQPKLQRNKIPSLPSSQRLFFALPLIVFISSDLSRHNTGKPLSWTNQWEKTHNNNKQVCRVSFKSAKKWTGSVKS</sequence>
<dbReference type="EMBL" id="CAADRP010001796">
    <property type="protein sequence ID" value="VFU52555.1"/>
    <property type="molecule type" value="Genomic_DNA"/>
</dbReference>
<name>A0A6N2MEA2_SALVM</name>
<dbReference type="AlphaFoldDB" id="A0A6N2MEA2"/>